<dbReference type="InterPro" id="IPR040982">
    <property type="entry name" value="DNA_pol3_finger"/>
</dbReference>
<dbReference type="GO" id="GO:0003887">
    <property type="term" value="F:DNA-directed DNA polymerase activity"/>
    <property type="evidence" value="ECO:0007669"/>
    <property type="project" value="UniProtKB-EC"/>
</dbReference>
<keyword evidence="9" id="KW-1185">Reference proteome</keyword>
<dbReference type="EC" id="2.7.7.7" evidence="1"/>
<dbReference type="SMART" id="SM00481">
    <property type="entry name" value="POLIIIAc"/>
    <property type="match status" value="1"/>
</dbReference>
<dbReference type="InterPro" id="IPR004805">
    <property type="entry name" value="DnaE2/DnaE/PolC"/>
</dbReference>
<keyword evidence="5" id="KW-0239">DNA-directed DNA polymerase</keyword>
<reference evidence="8" key="1">
    <citation type="submission" date="2021-11" db="EMBL/GenBank/DDBJ databases">
        <title>The first genome sequence of unculturable Mycoplasma faucium obtained by de novo assembly of metagenomic reads.</title>
        <authorList>
            <person name="Sabat A.J."/>
            <person name="Bathoorn E."/>
            <person name="Akkerboom V."/>
            <person name="Friedrich A.W."/>
        </authorList>
    </citation>
    <scope>NUCLEOTIDE SEQUENCE [LARGE SCALE GENOMIC DNA]</scope>
    <source>
        <strain evidence="8">UMCG-MFM1</strain>
    </source>
</reference>
<dbReference type="InterPro" id="IPR004013">
    <property type="entry name" value="PHP_dom"/>
</dbReference>
<dbReference type="InterPro" id="IPR011708">
    <property type="entry name" value="DNA_pol3_alpha_NTPase_dom"/>
</dbReference>
<dbReference type="Gene3D" id="1.10.10.1600">
    <property type="entry name" value="Bacterial DNA polymerase III alpha subunit, thumb domain"/>
    <property type="match status" value="1"/>
</dbReference>
<name>A0ABZ2TL97_9BACT</name>
<dbReference type="InterPro" id="IPR003141">
    <property type="entry name" value="Pol/His_phosphatase_N"/>
</dbReference>
<dbReference type="RefSeq" id="WP_405311445.1">
    <property type="nucleotide sequence ID" value="NZ_CP088155.1"/>
</dbReference>
<dbReference type="InterPro" id="IPR029460">
    <property type="entry name" value="DNAPol_HHH"/>
</dbReference>
<dbReference type="NCBIfam" id="TIGR00594">
    <property type="entry name" value="polc"/>
    <property type="match status" value="1"/>
</dbReference>
<proteinExistence type="predicted"/>
<sequence>MKLINGHLNTIYSFLKSTIDPNYLVDYLEKNKQEYFSITEYNNFFSLAFFRKYTNNSSIKPIFGLTLNLWVNNNNYQYILYPNNIDGLYALYKLSSQALNDKKISLSEVILIKNISIVEHPIYGMYNLTKQKFSYSNYYYSFEFNKIKENEEFIKENLNKCLIINHFCLFDEMDNSIINILNYISKDKTSENIYQALNFEFQTTNKFEEFLITQTNDFLKDHYFKIEENKYIIPNFENKENFDANSYLNELIKKQIKIKFTKETWTKEYNDRLNIEVNTIKKLKFENYFLIIQDWINWAKNQNILIGPGRGSSAGSLVCYLLNITEIDPLKHDLIFERFLNPKRITMPDIDTDVQDNRRQEIIQYIVNKYGQEYVSNIVTFSTLGKKSAIRDVLRANKIDDSNLINKISKSISLKDEPLKEEIKTNKYLSKALDELPSKELQTKIIEETSKLEGLYRQTGTHAAGIIIGYKKLNEIIPTYNVETNMLQSQISMEYLEDFGLIKMDILGLKTLTTIKEILDTIKKNQNIDINLKTIKYNDQKTLDLLTSGNTLGIFQLESYGMIKAIKQVKIDSFNDIVAIISLYRPGPMDNLDSYALRKHKKEVIPTIHKDYDEILKSTYGIIIYQEQIMKIIQTVAKMSFSQADLIRRIISKKKIDDMQAIKDNFIESAINNNYSRKDAHEIFNNIEKFASYGFNKSHAVAYATLAYQLAYLKAHFPLEFYSSIISSAHGSHDNISKYVSEASNIGIKIESPEINNSYINATIKDNKIYLPLSMIKGMGPETSKLIIENREKYGPYSSFLHFMATTSLIKQFGLSSVELLIKANALRNFGYNQKTLLNEINDKNNELMLRLDNIKFNIEDNVEKLKKINYVPYEIIDDDFEYESNNESELLGQIYNFSLTKKYEVEGQRLIDLHINTEYLIYLYCSKIIKKQTKFGKDYFTVYLQDSSQKIVFNIWNNKKDHLLINNKIIKANIIKKDTNEYILKDWSIINESK</sequence>
<keyword evidence="3 8" id="KW-0548">Nucleotidyltransferase</keyword>
<evidence type="ECO:0000313" key="9">
    <source>
        <dbReference type="Proteomes" id="UP001622612"/>
    </source>
</evidence>
<dbReference type="Pfam" id="PF02811">
    <property type="entry name" value="PHP"/>
    <property type="match status" value="1"/>
</dbReference>
<dbReference type="Pfam" id="PF14579">
    <property type="entry name" value="HHH_6"/>
    <property type="match status" value="1"/>
</dbReference>
<evidence type="ECO:0000313" key="8">
    <source>
        <dbReference type="EMBL" id="WYM97159.1"/>
    </source>
</evidence>
<evidence type="ECO:0000256" key="5">
    <source>
        <dbReference type="ARBA" id="ARBA00022932"/>
    </source>
</evidence>
<evidence type="ECO:0000256" key="2">
    <source>
        <dbReference type="ARBA" id="ARBA00022679"/>
    </source>
</evidence>
<dbReference type="PANTHER" id="PTHR32294">
    <property type="entry name" value="DNA POLYMERASE III SUBUNIT ALPHA"/>
    <property type="match status" value="1"/>
</dbReference>
<evidence type="ECO:0000256" key="3">
    <source>
        <dbReference type="ARBA" id="ARBA00022695"/>
    </source>
</evidence>
<feature type="domain" description="Polymerase/histidinol phosphatase N-terminal" evidence="7">
    <location>
        <begin position="4"/>
        <end position="71"/>
    </location>
</feature>
<evidence type="ECO:0000256" key="1">
    <source>
        <dbReference type="ARBA" id="ARBA00012417"/>
    </source>
</evidence>
<dbReference type="Proteomes" id="UP001622612">
    <property type="component" value="Chromosome"/>
</dbReference>
<evidence type="ECO:0000256" key="4">
    <source>
        <dbReference type="ARBA" id="ARBA00022705"/>
    </source>
</evidence>
<evidence type="ECO:0000256" key="6">
    <source>
        <dbReference type="ARBA" id="ARBA00049244"/>
    </source>
</evidence>
<dbReference type="PANTHER" id="PTHR32294:SF0">
    <property type="entry name" value="DNA POLYMERASE III SUBUNIT ALPHA"/>
    <property type="match status" value="1"/>
</dbReference>
<dbReference type="Gene3D" id="3.20.20.140">
    <property type="entry name" value="Metal-dependent hydrolases"/>
    <property type="match status" value="1"/>
</dbReference>
<dbReference type="Pfam" id="PF07733">
    <property type="entry name" value="DNA_pol3_alpha"/>
    <property type="match status" value="1"/>
</dbReference>
<protein>
    <recommendedName>
        <fullName evidence="1">DNA-directed DNA polymerase</fullName>
        <ecNumber evidence="1">2.7.7.7</ecNumber>
    </recommendedName>
</protein>
<organism evidence="8 9">
    <name type="scientific">Metamycoplasma faucium</name>
    <dbReference type="NCBI Taxonomy" id="56142"/>
    <lineage>
        <taxon>Bacteria</taxon>
        <taxon>Bacillati</taxon>
        <taxon>Mycoplasmatota</taxon>
        <taxon>Mycoplasmoidales</taxon>
        <taxon>Metamycoplasmataceae</taxon>
        <taxon>Metamycoplasma</taxon>
    </lineage>
</organism>
<accession>A0ABZ2TL97</accession>
<comment type="catalytic activity">
    <reaction evidence="6">
        <text>DNA(n) + a 2'-deoxyribonucleoside 5'-triphosphate = DNA(n+1) + diphosphate</text>
        <dbReference type="Rhea" id="RHEA:22508"/>
        <dbReference type="Rhea" id="RHEA-COMP:17339"/>
        <dbReference type="Rhea" id="RHEA-COMP:17340"/>
        <dbReference type="ChEBI" id="CHEBI:33019"/>
        <dbReference type="ChEBI" id="CHEBI:61560"/>
        <dbReference type="ChEBI" id="CHEBI:173112"/>
        <dbReference type="EC" id="2.7.7.7"/>
    </reaction>
</comment>
<keyword evidence="4" id="KW-0235">DNA replication</keyword>
<dbReference type="Gene3D" id="1.10.150.870">
    <property type="match status" value="1"/>
</dbReference>
<gene>
    <name evidence="8" type="primary">dnaE</name>
    <name evidence="8" type="ORF">LQ356_03085</name>
</gene>
<evidence type="ECO:0000259" key="7">
    <source>
        <dbReference type="SMART" id="SM00481"/>
    </source>
</evidence>
<dbReference type="EMBL" id="CP088155">
    <property type="protein sequence ID" value="WYM97159.1"/>
    <property type="molecule type" value="Genomic_DNA"/>
</dbReference>
<dbReference type="InterPro" id="IPR041931">
    <property type="entry name" value="DNA_pol3_alpha_thumb_dom"/>
</dbReference>
<dbReference type="Pfam" id="PF17657">
    <property type="entry name" value="DNA_pol3_finger"/>
    <property type="match status" value="1"/>
</dbReference>
<keyword evidence="2 8" id="KW-0808">Transferase</keyword>